<feature type="region of interest" description="Disordered" evidence="1">
    <location>
        <begin position="457"/>
        <end position="495"/>
    </location>
</feature>
<dbReference type="HOGENOM" id="CLU_372273_0_0_1"/>
<dbReference type="EMBL" id="DS469561">
    <property type="protein sequence ID" value="EDO42778.1"/>
    <property type="molecule type" value="Genomic_DNA"/>
</dbReference>
<protein>
    <submittedName>
        <fullName evidence="2">Uncharacterized protein</fullName>
    </submittedName>
</protein>
<accession>A7S0Q3</accession>
<evidence type="ECO:0000313" key="3">
    <source>
        <dbReference type="Proteomes" id="UP000001593"/>
    </source>
</evidence>
<dbReference type="InParanoid" id="A7S0Q3"/>
<feature type="compositionally biased region" description="Basic and acidic residues" evidence="1">
    <location>
        <begin position="476"/>
        <end position="491"/>
    </location>
</feature>
<name>A7S0Q3_NEMVE</name>
<dbReference type="InterPro" id="IPR028043">
    <property type="entry name" value="PAAT-like"/>
</dbReference>
<keyword evidence="3" id="KW-1185">Reference proteome</keyword>
<dbReference type="AlphaFoldDB" id="A7S0Q3"/>
<feature type="region of interest" description="Disordered" evidence="1">
    <location>
        <begin position="706"/>
        <end position="747"/>
    </location>
</feature>
<reference evidence="2 3" key="1">
    <citation type="journal article" date="2007" name="Science">
        <title>Sea anemone genome reveals ancestral eumetazoan gene repertoire and genomic organization.</title>
        <authorList>
            <person name="Putnam N.H."/>
            <person name="Srivastava M."/>
            <person name="Hellsten U."/>
            <person name="Dirks B."/>
            <person name="Chapman J."/>
            <person name="Salamov A."/>
            <person name="Terry A."/>
            <person name="Shapiro H."/>
            <person name="Lindquist E."/>
            <person name="Kapitonov V.V."/>
            <person name="Jurka J."/>
            <person name="Genikhovich G."/>
            <person name="Grigoriev I.V."/>
            <person name="Lucas S.M."/>
            <person name="Steele R.E."/>
            <person name="Finnerty J.R."/>
            <person name="Technau U."/>
            <person name="Martindale M.Q."/>
            <person name="Rokhsar D.S."/>
        </authorList>
    </citation>
    <scope>NUCLEOTIDE SEQUENCE [LARGE SCALE GENOMIC DNA]</scope>
    <source>
        <strain evidence="3">CH2 X CH6</strain>
    </source>
</reference>
<sequence length="747" mass="83692">MDLEELARYWARFHISFSWDYPDGFDLQAVQKAVFHVVSETDASSQEQLVVGCVQSAGAGVILTRPRPETDVVPCEMSFTAHPMSDEFSIKSVVIVSEARNVELYVDGSYVKTAKGIMLTIRKGSHGLEGSLTLESLRKLWKDELLKDVRNEVKVAVIQLKEEMNLFRKKIDEIEASQKFLASQYDKVLSNLQGTNRSVQDMNANIQHVTQDLIETKEWLDELDSRLDEQQQYGRRDCLEFVGIPKVDNDDPVKLVIETAALAGVEVKEDDISIAHRLKPTKKGQDRIIAKFIRRSKRDEVYSNRKNLKQKRTKDLPTVRDQPAESGEYHLIQMTFILLLHKKTYFYYFLFIQKRNLAWKVSLLETEFDLSEYVHSKCKCLVKFLSFPNAHALRLQTIVVKIAKTPPAGPAAIPQDIIPGTIDFASVKDYINSSGKELTPEAQKLLASMEQMQMAQALSTQAVQMRHPRPRSSSVDARRKGLQEQEGEHSRTSVASDGLLHQAMIKAREMEEEEMINRMDHRSSPDESDGLVNMLAGLMNSKGNHDIPSIPNGHHTSNEDSDPQALAQARWEAYLQSRVRAGQSITDNSRPGSYAFSTSTPSLLTSLQGPPSVIDHAALDNTRDHSHPLILNGTGKTNKVNSAPELHGANTRCAACGCPGCIAVYNSIATNIYAAEERIMARVDEKMQQILQHIDARFEKLGQSTLQRQEQFPSPGGYSGPGNHRRSKPSKSVGDTSGRNRGNRVMG</sequence>
<gene>
    <name evidence="2" type="ORF">NEMVEDRAFT_v1g204989</name>
</gene>
<dbReference type="STRING" id="45351.A7S0Q3"/>
<dbReference type="PANTHER" id="PTHR14787">
    <property type="entry name" value="C10ORF188 FAMILY MEMBER"/>
    <property type="match status" value="1"/>
</dbReference>
<dbReference type="Proteomes" id="UP000001593">
    <property type="component" value="Unassembled WGS sequence"/>
</dbReference>
<dbReference type="OMA" id="CEMSFTA"/>
<dbReference type="Pfam" id="PF14958">
    <property type="entry name" value="PAAT-like"/>
    <property type="match status" value="1"/>
</dbReference>
<dbReference type="PANTHER" id="PTHR14787:SF1">
    <property type="entry name" value="ATPASE PAAT"/>
    <property type="match status" value="1"/>
</dbReference>
<organism evidence="2 3">
    <name type="scientific">Nematostella vectensis</name>
    <name type="common">Starlet sea anemone</name>
    <dbReference type="NCBI Taxonomy" id="45351"/>
    <lineage>
        <taxon>Eukaryota</taxon>
        <taxon>Metazoa</taxon>
        <taxon>Cnidaria</taxon>
        <taxon>Anthozoa</taxon>
        <taxon>Hexacorallia</taxon>
        <taxon>Actiniaria</taxon>
        <taxon>Edwardsiidae</taxon>
        <taxon>Nematostella</taxon>
    </lineage>
</organism>
<evidence type="ECO:0000256" key="1">
    <source>
        <dbReference type="SAM" id="MobiDB-lite"/>
    </source>
</evidence>
<evidence type="ECO:0000313" key="2">
    <source>
        <dbReference type="EMBL" id="EDO42778.1"/>
    </source>
</evidence>
<proteinExistence type="predicted"/>